<dbReference type="InterPro" id="IPR000086">
    <property type="entry name" value="NUDIX_hydrolase_dom"/>
</dbReference>
<dbReference type="PANTHER" id="PTHR12629">
    <property type="entry name" value="DIPHOSPHOINOSITOL POLYPHOSPHATE PHOSPHOHYDROLASE"/>
    <property type="match status" value="1"/>
</dbReference>
<dbReference type="PROSITE" id="PS51462">
    <property type="entry name" value="NUDIX"/>
    <property type="match status" value="1"/>
</dbReference>
<dbReference type="Pfam" id="PF00293">
    <property type="entry name" value="NUDIX"/>
    <property type="match status" value="1"/>
</dbReference>
<protein>
    <submittedName>
        <fullName evidence="5">RxLR effector protein</fullName>
    </submittedName>
</protein>
<dbReference type="STRING" id="4795.A0A225VR08"/>
<evidence type="ECO:0000313" key="5">
    <source>
        <dbReference type="EMBL" id="OWZ07338.1"/>
    </source>
</evidence>
<organism evidence="5 6">
    <name type="scientific">Phytophthora megakarya</name>
    <dbReference type="NCBI Taxonomy" id="4795"/>
    <lineage>
        <taxon>Eukaryota</taxon>
        <taxon>Sar</taxon>
        <taxon>Stramenopiles</taxon>
        <taxon>Oomycota</taxon>
        <taxon>Peronosporomycetes</taxon>
        <taxon>Peronosporales</taxon>
        <taxon>Peronosporaceae</taxon>
        <taxon>Phytophthora</taxon>
    </lineage>
</organism>
<feature type="signal peptide" evidence="3">
    <location>
        <begin position="1"/>
        <end position="17"/>
    </location>
</feature>
<evidence type="ECO:0000256" key="2">
    <source>
        <dbReference type="ARBA" id="ARBA00022801"/>
    </source>
</evidence>
<keyword evidence="1" id="KW-0479">Metal-binding</keyword>
<accession>A0A225VR08</accession>
<dbReference type="AlphaFoldDB" id="A0A225VR08"/>
<dbReference type="PROSITE" id="PS00893">
    <property type="entry name" value="NUDIX_BOX"/>
    <property type="match status" value="1"/>
</dbReference>
<name>A0A225VR08_9STRA</name>
<dbReference type="EMBL" id="NBNE01003580">
    <property type="protein sequence ID" value="OWZ07338.1"/>
    <property type="molecule type" value="Genomic_DNA"/>
</dbReference>
<evidence type="ECO:0000259" key="4">
    <source>
        <dbReference type="PROSITE" id="PS51462"/>
    </source>
</evidence>
<evidence type="ECO:0000256" key="3">
    <source>
        <dbReference type="SAM" id="SignalP"/>
    </source>
</evidence>
<dbReference type="PANTHER" id="PTHR12629:SF0">
    <property type="entry name" value="DIPHOSPHOINOSITOL-POLYPHOSPHATE DIPHOSPHATASE"/>
    <property type="match status" value="1"/>
</dbReference>
<keyword evidence="3" id="KW-0732">Signal</keyword>
<dbReference type="InterPro" id="IPR020084">
    <property type="entry name" value="NUDIX_hydrolase_CS"/>
</dbReference>
<comment type="caution">
    <text evidence="5">The sequence shown here is derived from an EMBL/GenBank/DDBJ whole genome shotgun (WGS) entry which is preliminary data.</text>
</comment>
<reference evidence="6" key="1">
    <citation type="submission" date="2017-03" db="EMBL/GenBank/DDBJ databases">
        <title>Phytopthora megakarya and P. palmivora, two closely related causual agents of cacao black pod achieved similar genome size and gene model numbers by different mechanisms.</title>
        <authorList>
            <person name="Ali S."/>
            <person name="Shao J."/>
            <person name="Larry D.J."/>
            <person name="Kronmiller B."/>
            <person name="Shen D."/>
            <person name="Strem M.D."/>
            <person name="Melnick R.L."/>
            <person name="Guiltinan M.J."/>
            <person name="Tyler B.M."/>
            <person name="Meinhardt L.W."/>
            <person name="Bailey B.A."/>
        </authorList>
    </citation>
    <scope>NUCLEOTIDE SEQUENCE [LARGE SCALE GENOMIC DNA]</scope>
    <source>
        <strain evidence="6">zdho120</strain>
    </source>
</reference>
<feature type="domain" description="Nudix hydrolase" evidence="4">
    <location>
        <begin position="183"/>
        <end position="243"/>
    </location>
</feature>
<gene>
    <name evidence="5" type="ORF">PHMEG_00020281</name>
</gene>
<sequence length="243" mass="27024">MRTLSTFLFIAIFGIESYNTHVAIAHSTIGAVHPIQITGQKQHSRSLRQYIANESSSDKEERGAVDKVDDIVTKLDGAVDKAKLITPKLDYMIMKNLGEFSREALVQKLSSKYSGAAKLSYSTLKQLDEVEKLRVGDIATYSKENGRSMHKEIPDFVGIKRAPEKYMESHVGREKQLFGEDGSRFLSCGVVLKPMDQGDKMLLISPSNPNKGDWLLPKGGWDEGEEIEVAALREVMEEGGMTN</sequence>
<dbReference type="GO" id="GO:0046872">
    <property type="term" value="F:metal ion binding"/>
    <property type="evidence" value="ECO:0007669"/>
    <property type="project" value="UniProtKB-KW"/>
</dbReference>
<keyword evidence="6" id="KW-1185">Reference proteome</keyword>
<evidence type="ECO:0000256" key="1">
    <source>
        <dbReference type="ARBA" id="ARBA00022723"/>
    </source>
</evidence>
<evidence type="ECO:0000313" key="6">
    <source>
        <dbReference type="Proteomes" id="UP000198211"/>
    </source>
</evidence>
<dbReference type="Gene3D" id="3.90.79.10">
    <property type="entry name" value="Nucleoside Triphosphate Pyrophosphohydrolase"/>
    <property type="match status" value="1"/>
</dbReference>
<keyword evidence="2" id="KW-0378">Hydrolase</keyword>
<dbReference type="OrthoDB" id="128634at2759"/>
<feature type="chain" id="PRO_5012668893" evidence="3">
    <location>
        <begin position="18"/>
        <end position="243"/>
    </location>
</feature>
<dbReference type="InterPro" id="IPR015797">
    <property type="entry name" value="NUDIX_hydrolase-like_dom_sf"/>
</dbReference>
<dbReference type="Proteomes" id="UP000198211">
    <property type="component" value="Unassembled WGS sequence"/>
</dbReference>
<proteinExistence type="predicted"/>
<dbReference type="SUPFAM" id="SSF55811">
    <property type="entry name" value="Nudix"/>
    <property type="match status" value="1"/>
</dbReference>
<dbReference type="GO" id="GO:0016787">
    <property type="term" value="F:hydrolase activity"/>
    <property type="evidence" value="ECO:0007669"/>
    <property type="project" value="UniProtKB-KW"/>
</dbReference>
<dbReference type="GO" id="GO:0005737">
    <property type="term" value="C:cytoplasm"/>
    <property type="evidence" value="ECO:0007669"/>
    <property type="project" value="TreeGrafter"/>
</dbReference>
<dbReference type="GO" id="GO:0005634">
    <property type="term" value="C:nucleus"/>
    <property type="evidence" value="ECO:0007669"/>
    <property type="project" value="TreeGrafter"/>
</dbReference>